<dbReference type="SUPFAM" id="SSF103473">
    <property type="entry name" value="MFS general substrate transporter"/>
    <property type="match status" value="1"/>
</dbReference>
<evidence type="ECO:0000313" key="9">
    <source>
        <dbReference type="Proteomes" id="UP000241462"/>
    </source>
</evidence>
<dbReference type="Pfam" id="PF07690">
    <property type="entry name" value="MFS_1"/>
    <property type="match status" value="1"/>
</dbReference>
<keyword evidence="3 6" id="KW-1133">Transmembrane helix</keyword>
<feature type="transmembrane region" description="Helical" evidence="6">
    <location>
        <begin position="118"/>
        <end position="140"/>
    </location>
</feature>
<feature type="transmembrane region" description="Helical" evidence="6">
    <location>
        <begin position="482"/>
        <end position="506"/>
    </location>
</feature>
<organism evidence="8 9">
    <name type="scientific">Coniella lustricola</name>
    <dbReference type="NCBI Taxonomy" id="2025994"/>
    <lineage>
        <taxon>Eukaryota</taxon>
        <taxon>Fungi</taxon>
        <taxon>Dikarya</taxon>
        <taxon>Ascomycota</taxon>
        <taxon>Pezizomycotina</taxon>
        <taxon>Sordariomycetes</taxon>
        <taxon>Sordariomycetidae</taxon>
        <taxon>Diaporthales</taxon>
        <taxon>Schizoparmaceae</taxon>
        <taxon>Coniella</taxon>
    </lineage>
</organism>
<sequence>MADREPRPSSPGPATEATPLLVTTARGSAAGPGAAPLPAPAPAPSRDASPKRCSQWTTVNLLLLVNLVASSAGGFTSIPLARLVEDAVCQDYYSRMGSRADSGIDESMCKVEAIQSTLMTIIAVQAAAIAVAGFLCAYPWSLLADRLGRKPMLSLCLTGIALGGSWSAVVLWFPTIFPVRLIWLESLGALVGGGNPVAVGLLLTMLTDASIEEERAVIFLRQNMVTVCGNLVSPTLSAFVMSRAGPWPSYFIGVGFISSSAIIVFFVPESFKAKHVIDETATDANNDNSAKANTLWQRVKASFSMLASPSLILLLVTCLATLPFMASTTSFMAVFISKRYGIKLFQGGYVQTAYGLSTVLNALVILPFLSRYLISPSAPSWLRQPSEKQRDLAIGRWSAGLAVLAALVLGLAPSLVGFLIGLAVLALASGFTSMAKSIMSLYVDPVHRSRLFGVVGMIEILGAVYASPVLAGLYSFGMKLGGAWIGLPYFGLAVLMMIVTVLLVLVKVPRPASDDDNDAASRGREHQD</sequence>
<feature type="compositionally biased region" description="Low complexity" evidence="5">
    <location>
        <begin position="25"/>
        <end position="34"/>
    </location>
</feature>
<keyword evidence="4 6" id="KW-0472">Membrane</keyword>
<keyword evidence="2 6" id="KW-0812">Transmembrane</keyword>
<evidence type="ECO:0000256" key="4">
    <source>
        <dbReference type="ARBA" id="ARBA00023136"/>
    </source>
</evidence>
<dbReference type="PANTHER" id="PTHR23507">
    <property type="entry name" value="ZGC:174356"/>
    <property type="match status" value="1"/>
</dbReference>
<dbReference type="GO" id="GO:0022857">
    <property type="term" value="F:transmembrane transporter activity"/>
    <property type="evidence" value="ECO:0007669"/>
    <property type="project" value="InterPro"/>
</dbReference>
<evidence type="ECO:0000256" key="2">
    <source>
        <dbReference type="ARBA" id="ARBA00022692"/>
    </source>
</evidence>
<reference evidence="8 9" key="1">
    <citation type="journal article" date="2018" name="Mycol. Prog.">
        <title>Coniella lustricola, a new species from submerged detritus.</title>
        <authorList>
            <person name="Raudabaugh D.B."/>
            <person name="Iturriaga T."/>
            <person name="Carver A."/>
            <person name="Mondo S."/>
            <person name="Pangilinan J."/>
            <person name="Lipzen A."/>
            <person name="He G."/>
            <person name="Amirebrahimi M."/>
            <person name="Grigoriev I.V."/>
            <person name="Miller A.N."/>
        </authorList>
    </citation>
    <scope>NUCLEOTIDE SEQUENCE [LARGE SCALE GENOMIC DNA]</scope>
    <source>
        <strain evidence="8 9">B22-T-1</strain>
    </source>
</reference>
<feature type="transmembrane region" description="Helical" evidence="6">
    <location>
        <begin position="152"/>
        <end position="174"/>
    </location>
</feature>
<dbReference type="PANTHER" id="PTHR23507:SF1">
    <property type="entry name" value="FI18259P1-RELATED"/>
    <property type="match status" value="1"/>
</dbReference>
<dbReference type="PROSITE" id="PS50850">
    <property type="entry name" value="MFS"/>
    <property type="match status" value="1"/>
</dbReference>
<evidence type="ECO:0000256" key="5">
    <source>
        <dbReference type="SAM" id="MobiDB-lite"/>
    </source>
</evidence>
<dbReference type="AlphaFoldDB" id="A0A2T3A1V7"/>
<keyword evidence="9" id="KW-1185">Reference proteome</keyword>
<dbReference type="OrthoDB" id="3026777at2759"/>
<dbReference type="GO" id="GO:0016020">
    <property type="term" value="C:membrane"/>
    <property type="evidence" value="ECO:0007669"/>
    <property type="project" value="UniProtKB-SubCell"/>
</dbReference>
<dbReference type="InParanoid" id="A0A2T3A1V7"/>
<dbReference type="EMBL" id="KZ678504">
    <property type="protein sequence ID" value="PSR81391.1"/>
    <property type="molecule type" value="Genomic_DNA"/>
</dbReference>
<feature type="transmembrane region" description="Helical" evidence="6">
    <location>
        <begin position="311"/>
        <end position="336"/>
    </location>
</feature>
<dbReference type="InterPro" id="IPR036259">
    <property type="entry name" value="MFS_trans_sf"/>
</dbReference>
<feature type="transmembrane region" description="Helical" evidence="6">
    <location>
        <begin position="418"/>
        <end position="439"/>
    </location>
</feature>
<evidence type="ECO:0000256" key="3">
    <source>
        <dbReference type="ARBA" id="ARBA00022989"/>
    </source>
</evidence>
<protein>
    <submittedName>
        <fullName evidence="8">Major facilitator superfamily domain-containing protein</fullName>
    </submittedName>
</protein>
<feature type="region of interest" description="Disordered" evidence="5">
    <location>
        <begin position="1"/>
        <end position="51"/>
    </location>
</feature>
<evidence type="ECO:0000313" key="8">
    <source>
        <dbReference type="EMBL" id="PSR81391.1"/>
    </source>
</evidence>
<proteinExistence type="predicted"/>
<dbReference type="Proteomes" id="UP000241462">
    <property type="component" value="Unassembled WGS sequence"/>
</dbReference>
<feature type="transmembrane region" description="Helical" evidence="6">
    <location>
        <begin position="356"/>
        <end position="374"/>
    </location>
</feature>
<feature type="transmembrane region" description="Helical" evidence="6">
    <location>
        <begin position="247"/>
        <end position="267"/>
    </location>
</feature>
<gene>
    <name evidence="8" type="ORF">BD289DRAFT_372696</name>
</gene>
<dbReference type="STRING" id="2025994.A0A2T3A1V7"/>
<name>A0A2T3A1V7_9PEZI</name>
<dbReference type="InterPro" id="IPR011701">
    <property type="entry name" value="MFS"/>
</dbReference>
<feature type="transmembrane region" description="Helical" evidence="6">
    <location>
        <begin position="451"/>
        <end position="476"/>
    </location>
</feature>
<accession>A0A2T3A1V7</accession>
<evidence type="ECO:0000256" key="6">
    <source>
        <dbReference type="SAM" id="Phobius"/>
    </source>
</evidence>
<feature type="transmembrane region" description="Helical" evidence="6">
    <location>
        <begin position="186"/>
        <end position="206"/>
    </location>
</feature>
<evidence type="ECO:0000259" key="7">
    <source>
        <dbReference type="PROSITE" id="PS50850"/>
    </source>
</evidence>
<dbReference type="InterPro" id="IPR020846">
    <property type="entry name" value="MFS_dom"/>
</dbReference>
<feature type="domain" description="Major facilitator superfamily (MFS) profile" evidence="7">
    <location>
        <begin position="62"/>
        <end position="512"/>
    </location>
</feature>
<comment type="subcellular location">
    <subcellularLocation>
        <location evidence="1">Membrane</location>
        <topology evidence="1">Multi-pass membrane protein</topology>
    </subcellularLocation>
</comment>
<evidence type="ECO:0000256" key="1">
    <source>
        <dbReference type="ARBA" id="ARBA00004141"/>
    </source>
</evidence>
<dbReference type="Gene3D" id="1.20.1250.20">
    <property type="entry name" value="MFS general substrate transporter like domains"/>
    <property type="match status" value="2"/>
</dbReference>